<accession>A0ACC5XDG9</accession>
<evidence type="ECO:0000313" key="2">
    <source>
        <dbReference type="Proteomes" id="UP000829447"/>
    </source>
</evidence>
<name>A0ACC5XDG9_PANGG</name>
<dbReference type="Proteomes" id="UP000829447">
    <property type="component" value="Linkage Group LG19"/>
</dbReference>
<comment type="caution">
    <text evidence="1">The sequence shown here is derived from an EMBL/GenBank/DDBJ whole genome shotgun (WGS) entry which is preliminary data.</text>
</comment>
<proteinExistence type="predicted"/>
<reference evidence="1 2" key="1">
    <citation type="journal article" date="2022" name="bioRxiv">
        <title>An ancient truncated duplication of the anti-Mullerian hormone receptor type 2 gene is a potential conserved master sex determinant in the Pangasiidae catfish family.</title>
        <authorList>
            <person name="Wen M."/>
            <person name="Pan Q."/>
            <person name="Jouanno E."/>
            <person name="Montfort J."/>
            <person name="Zahm M."/>
            <person name="Cabau C."/>
            <person name="Klopp C."/>
            <person name="Iampietro C."/>
            <person name="Roques C."/>
            <person name="Bouchez O."/>
            <person name="Castinel A."/>
            <person name="Donnadieu C."/>
            <person name="Parrinello H."/>
            <person name="Poncet C."/>
            <person name="Belmonte E."/>
            <person name="Gautier V."/>
            <person name="Avarre J.-C."/>
            <person name="Dugue R."/>
            <person name="Gustiano R."/>
            <person name="Ha T.T.T."/>
            <person name="Campet M."/>
            <person name="Sriphairoj K."/>
            <person name="Ribolli J."/>
            <person name="de Almeida F.L."/>
            <person name="Desvignes T."/>
            <person name="Postlethwait J.H."/>
            <person name="Bucao C.F."/>
            <person name="Robinson-Rechavi M."/>
            <person name="Bobe J."/>
            <person name="Herpin A."/>
            <person name="Guiguen Y."/>
        </authorList>
    </citation>
    <scope>NUCLEOTIDE SEQUENCE [LARGE SCALE GENOMIC DNA]</scope>
    <source>
        <strain evidence="1">YG-Dec2019</strain>
    </source>
</reference>
<organism evidence="1 2">
    <name type="scientific">Pangasianodon gigas</name>
    <name type="common">Mekong giant catfish</name>
    <name type="synonym">Pangasius gigas</name>
    <dbReference type="NCBI Taxonomy" id="30993"/>
    <lineage>
        <taxon>Eukaryota</taxon>
        <taxon>Metazoa</taxon>
        <taxon>Chordata</taxon>
        <taxon>Craniata</taxon>
        <taxon>Vertebrata</taxon>
        <taxon>Euteleostomi</taxon>
        <taxon>Actinopterygii</taxon>
        <taxon>Neopterygii</taxon>
        <taxon>Teleostei</taxon>
        <taxon>Ostariophysi</taxon>
        <taxon>Siluriformes</taxon>
        <taxon>Pangasiidae</taxon>
        <taxon>Pangasianodon</taxon>
    </lineage>
</organism>
<sequence length="705" mass="77434">MRLQRGATSPLRDSHGLFWPSGTMLSADVFTSFPGQIWEKVLSKVNKAVVFMDEPCAESLHWSGGAALLFGAGARNVKRFSSFEAGADNEPKAVFMVSTLLKGRTADIIKDIVSLSRFKYCVVFTAVPHSLHLLADGVSAEPEGNVAFTRFEEKLCGWMGNAEYTAQVMHAPVHFARASSQLLIAPGFADLFPLLDTDLTSINHKRPEKRRFASLSDLDMLSLPNKLQIKIRALVSALNTLFEFTHTREESFTVGPMSRLIASELANHPQAKNRRKSSAHKASVLFIDRTLDLTGAVGHHGDSLVEKILSVLPPLPGHVTDVQVDMLELTHLQRTPEARGVLAPGCLGQTQSAAERSLWETMLVAKQKEAVMEVRRQLVEAASKENLPIKMSLGRVTGEQLSSYVQLFRDSWPALENHCGLLQLALGTAQTLRHPALAQWDACLAFERLLLQALGESELADVLKQFLSLMKSRSGTETDSGSAGFSVDQLLLLLVYVYSLAQETQASGTQGEEKVEREIIGALTLLLTQQATLSPLVQDITGVSSPEELTTERAHTALERVFETLSSLGRAREHLKQLRSVYSSGDGAHQATYRPFIKQVLEEIFNPSRPECPDIEHASGGLTDLLKTGFSMFMKVNRPHPSDHPLLLLFMVGGVTASELRLIRDIVSTHKAGIQVLVISTRLLRPADIPHLLFSTDRLSPDIGV</sequence>
<dbReference type="EMBL" id="CM040472">
    <property type="protein sequence ID" value="MCI4389291.1"/>
    <property type="molecule type" value="Genomic_DNA"/>
</dbReference>
<gene>
    <name evidence="1" type="ORF">PGIGA_G00096150</name>
</gene>
<evidence type="ECO:0000313" key="1">
    <source>
        <dbReference type="EMBL" id="MCI4389291.1"/>
    </source>
</evidence>
<protein>
    <submittedName>
        <fullName evidence="1">Uncharacterized protein</fullName>
    </submittedName>
</protein>
<keyword evidence="2" id="KW-1185">Reference proteome</keyword>